<feature type="binding site" evidence="17">
    <location>
        <position position="833"/>
    </location>
    <ligand>
        <name>ATP</name>
        <dbReference type="ChEBI" id="CHEBI:30616"/>
        <label>2</label>
    </ligand>
</feature>
<dbReference type="PANTHER" id="PTHR11405">
    <property type="entry name" value="CARBAMOYLTRANSFERASE FAMILY MEMBER"/>
    <property type="match status" value="1"/>
</dbReference>
<dbReference type="NCBIfam" id="TIGR01369">
    <property type="entry name" value="CPSaseII_lrg"/>
    <property type="match status" value="1"/>
</dbReference>
<keyword evidence="13" id="KW-0464">Manganese</keyword>
<feature type="region of interest" description="Carboxyphosphate synthetic domain" evidence="17">
    <location>
        <begin position="1"/>
        <end position="401"/>
    </location>
</feature>
<dbReference type="FunFam" id="3.40.50.20:FF:000001">
    <property type="entry name" value="Carbamoyl-phosphate synthase large chain"/>
    <property type="match status" value="1"/>
</dbReference>
<feature type="binding site" evidence="17">
    <location>
        <position position="833"/>
    </location>
    <ligand>
        <name>Mg(2+)</name>
        <dbReference type="ChEBI" id="CHEBI:18420"/>
        <label>3</label>
    </ligand>
</feature>
<proteinExistence type="inferred from homology"/>
<dbReference type="InterPro" id="IPR036897">
    <property type="entry name" value="CarbamoylP_synth_lsu_oligo_sf"/>
</dbReference>
<dbReference type="GO" id="GO:0004088">
    <property type="term" value="F:carbamoyl-phosphate synthase (glutamine-hydrolyzing) activity"/>
    <property type="evidence" value="ECO:0007669"/>
    <property type="project" value="UniProtKB-UniRule"/>
</dbReference>
<accession>A0A1Q9JJY9</accession>
<sequence length="1059" mass="117083">MPRDYSLKKVLIIGSGPIIIGQAAEFDYAGTQACKAISEEGIETVLINSNPATIMTDKGIADKVYLEPITEDAVTKIIQQERPDGVLAGFGGQTGLNLAMALDEKGIFEKYGVKLLGVNKESIHKAEDREAFKELMDQIKEPVPPSIIATGYEECRAFAEEIGYPVIIRPAYTLGGTGGGIAHNERELREHCDMGVAKSAIGQILVEKSIAGWKEIEYEVMRDSKDNCIVVCNMENLDPAGIHTGDSIVVAPTQTLNDTQYQMLRDSALKIIRSLKIEGGCNAQFALNPDRDEYIVIEVNPRVSRSSALASKAAGYPIAKIAAKIAIGYSLDELKNYVTEGSSACFEPALDYCVVKIPKWPFNKFRTASRKLGTQMKATGEIMAIDRYFEAALSKAISSLELEGTGLRIPYVTGLSNEKLTEKLRACDDERIFCIAEVFRRQLMTLEEVFAETKIDRWFLNKLKGVVDMEELLRNSEVTAELIEEAEHRGFEEEEIMALTGVPRDVLQDIRIYHDIYPVYKVVDTCAGEFEALTPYYYSSYGGENESVPSGRDKILVVGSGPIRIGQGIEFDYCCVQGVWALREAGYESIIINNNPETVSTDFDTSDKLYFEPLHTDDVMNVIKQEHPEGVILQFGGQTSLNLASRLAARSINILGTKNKYIDLAEDREKFSELLDLLDIATPKGCAVRTEEEAFEAVERLGYPLVVRPSFVIGGRAMQVVYSDAELKKYLKEAVRMSHEHPVLIDKYVEGREMDVDAVADGEDVLIPGIMEHFERTGVHSGDSCTSYPPYDLPREVIAELVESTKKIAKALHIVGLVNIQYAWDGEQVYVIEVNPRASRTVPILSKVTGIPMVKIAVEVMTGSRLAEMEWGTGLYPDADYYAVKIPVFSDAKLTDVDVAVGPEMKSTGEVLGIDPDFSTAVYKGFLGAGGRIPTAGSAFVSLKDHDKTEESAEIIREYEKLGFRLLASRGTGEYLREHGLKAEQIDYGEVIPRIVNGEIQIVINTPKAVNRIGADTFPIRRAAIERNLPVMTCMDTAGLFLHAVRLRQEGKELTYSAL</sequence>
<dbReference type="FunFam" id="3.30.470.20:FF:000026">
    <property type="entry name" value="Carbamoyl-phosphate synthase large chain"/>
    <property type="match status" value="1"/>
</dbReference>
<feature type="binding site" evidence="17">
    <location>
        <position position="215"/>
    </location>
    <ligand>
        <name>ATP</name>
        <dbReference type="ChEBI" id="CHEBI:30616"/>
        <label>1</label>
    </ligand>
</feature>
<evidence type="ECO:0000256" key="16">
    <source>
        <dbReference type="ARBA" id="ARBA00060037"/>
    </source>
</evidence>
<keyword evidence="7" id="KW-0479">Metal-binding</keyword>
<keyword evidence="21" id="KW-1185">Reference proteome</keyword>
<dbReference type="SUPFAM" id="SSF52440">
    <property type="entry name" value="PreATP-grasp domain"/>
    <property type="match status" value="2"/>
</dbReference>
<keyword evidence="11" id="KW-0460">Magnesium</keyword>
<dbReference type="AlphaFoldDB" id="A0A1Q9JJY9"/>
<dbReference type="EC" id="6.3.4.16" evidence="17"/>
<dbReference type="SUPFAM" id="SSF48108">
    <property type="entry name" value="Carbamoyl phosphate synthetase, large subunit connection domain"/>
    <property type="match status" value="1"/>
</dbReference>
<dbReference type="InterPro" id="IPR005483">
    <property type="entry name" value="CPSase_dom"/>
</dbReference>
<dbReference type="OrthoDB" id="9804197at2"/>
<feature type="binding site" evidence="17">
    <location>
        <position position="298"/>
    </location>
    <ligand>
        <name>Mn(2+)</name>
        <dbReference type="ChEBI" id="CHEBI:29035"/>
        <label>2</label>
    </ligand>
</feature>
<comment type="domain">
    <text evidence="17">The large subunit is composed of 2 ATP-grasp domains that are involved in binding the 2 ATP molecules needed for carbamoyl phosphate synthesis. The N-terminal ATP-grasp domain (referred to as the carboxyphosphate synthetic component) catalyzes the ATP-dependent phosphorylation of hydrogencarbonate to carboxyphosphate and the subsequent nucleophilic attack by ammonia to form a carbamate intermediate. The C-terminal ATP-grasp domain (referred to as the carbamoyl phosphate synthetic component) then catalyzes the phosphorylation of carbamate with the second ATP to form the end product carbamoyl phosphate. The reactive and unstable enzyme intermediates are sequentially channeled from one active site to the next through the interior of the protein over a distance of at least 96 A.</text>
</comment>
<organism evidence="20 21">
    <name type="scientific">Hornefia porci</name>
    <dbReference type="NCBI Taxonomy" id="2652292"/>
    <lineage>
        <taxon>Bacteria</taxon>
        <taxon>Bacillati</taxon>
        <taxon>Bacillota</taxon>
        <taxon>Clostridia</taxon>
        <taxon>Peptostreptococcales</taxon>
        <taxon>Anaerovoracaceae</taxon>
        <taxon>Hornefia</taxon>
    </lineage>
</organism>
<evidence type="ECO:0000313" key="21">
    <source>
        <dbReference type="Proteomes" id="UP000187404"/>
    </source>
</evidence>
<feature type="binding site" evidence="17">
    <location>
        <position position="749"/>
    </location>
    <ligand>
        <name>ATP</name>
        <dbReference type="ChEBI" id="CHEBI:30616"/>
        <label>2</label>
    </ligand>
</feature>
<feature type="binding site" evidence="17">
    <location>
        <position position="298"/>
    </location>
    <ligand>
        <name>Mg(2+)</name>
        <dbReference type="ChEBI" id="CHEBI:18420"/>
        <label>2</label>
    </ligand>
</feature>
<dbReference type="InterPro" id="IPR016185">
    <property type="entry name" value="PreATP-grasp_dom_sf"/>
</dbReference>
<feature type="binding site" evidence="17">
    <location>
        <position position="210"/>
    </location>
    <ligand>
        <name>ATP</name>
        <dbReference type="ChEBI" id="CHEBI:30616"/>
        <label>1</label>
    </ligand>
</feature>
<dbReference type="GO" id="GO:0005524">
    <property type="term" value="F:ATP binding"/>
    <property type="evidence" value="ECO:0007669"/>
    <property type="project" value="UniProtKB-UniRule"/>
</dbReference>
<feature type="binding site" evidence="17">
    <location>
        <position position="835"/>
    </location>
    <ligand>
        <name>Mn(2+)</name>
        <dbReference type="ChEBI" id="CHEBI:29035"/>
        <label>4</label>
    </ligand>
</feature>
<reference evidence="20 21" key="1">
    <citation type="journal article" date="2016" name="Appl. Environ. Microbiol.">
        <title>Function and Phylogeny of Bacterial Butyryl Coenzyme A:Acetate Transferases and Their Diversity in the Proximal Colon of Swine.</title>
        <authorList>
            <person name="Trachsel J."/>
            <person name="Bayles D.O."/>
            <person name="Looft T."/>
            <person name="Levine U.Y."/>
            <person name="Allen H.K."/>
        </authorList>
    </citation>
    <scope>NUCLEOTIDE SEQUENCE [LARGE SCALE GENOMIC DNA]</scope>
    <source>
        <strain evidence="20 21">68-3-10</strain>
    </source>
</reference>
<dbReference type="FunFam" id="3.30.1490.20:FF:000001">
    <property type="entry name" value="Carbamoyl-phosphate synthase large chain"/>
    <property type="match status" value="1"/>
</dbReference>
<evidence type="ECO:0000259" key="19">
    <source>
        <dbReference type="PROSITE" id="PS51855"/>
    </source>
</evidence>
<dbReference type="InterPro" id="IPR036914">
    <property type="entry name" value="MGS-like_dom_sf"/>
</dbReference>
<dbReference type="NCBIfam" id="NF009455">
    <property type="entry name" value="PRK12815.1"/>
    <property type="match status" value="1"/>
</dbReference>
<feature type="region of interest" description="Allosteric domain" evidence="17">
    <location>
        <begin position="931"/>
        <end position="1059"/>
    </location>
</feature>
<gene>
    <name evidence="17" type="primary">carB</name>
    <name evidence="20" type="ORF">BHK98_10625</name>
</gene>
<dbReference type="SUPFAM" id="SSF56059">
    <property type="entry name" value="Glutathione synthetase ATP-binding domain-like"/>
    <property type="match status" value="2"/>
</dbReference>
<dbReference type="RefSeq" id="WP_075714156.1">
    <property type="nucleotide sequence ID" value="NZ_MJIE01000001.1"/>
</dbReference>
<dbReference type="InterPro" id="IPR006275">
    <property type="entry name" value="CPSase_lsu"/>
</dbReference>
<feature type="binding site" evidence="17">
    <location>
        <position position="781"/>
    </location>
    <ligand>
        <name>ATP</name>
        <dbReference type="ChEBI" id="CHEBI:30616"/>
        <label>2</label>
    </ligand>
</feature>
<dbReference type="PROSITE" id="PS51855">
    <property type="entry name" value="MGS"/>
    <property type="match status" value="1"/>
</dbReference>
<dbReference type="PANTHER" id="PTHR11405:SF53">
    <property type="entry name" value="CARBAMOYL-PHOSPHATE SYNTHASE [AMMONIA], MITOCHONDRIAL"/>
    <property type="match status" value="1"/>
</dbReference>
<dbReference type="GO" id="GO:0044205">
    <property type="term" value="P:'de novo' UMP biosynthetic process"/>
    <property type="evidence" value="ECO:0007669"/>
    <property type="project" value="UniProtKB-UniRule"/>
</dbReference>
<feature type="binding site" evidence="17">
    <location>
        <position position="833"/>
    </location>
    <ligand>
        <name>Mg(2+)</name>
        <dbReference type="ChEBI" id="CHEBI:18420"/>
        <label>4</label>
    </ligand>
</feature>
<comment type="pathway">
    <text evidence="17">Pyrimidine metabolism; UMP biosynthesis via de novo pathway; (S)-dihydroorotate from bicarbonate: step 1/3.</text>
</comment>
<feature type="binding site" evidence="17">
    <location>
        <position position="747"/>
    </location>
    <ligand>
        <name>ATP</name>
        <dbReference type="ChEBI" id="CHEBI:30616"/>
        <label>2</label>
    </ligand>
</feature>
<dbReference type="PROSITE" id="PS50975">
    <property type="entry name" value="ATP_GRASP"/>
    <property type="match status" value="2"/>
</dbReference>
<feature type="binding site" evidence="17">
    <location>
        <position position="243"/>
    </location>
    <ligand>
        <name>ATP</name>
        <dbReference type="ChEBI" id="CHEBI:30616"/>
        <label>1</label>
    </ligand>
</feature>
<dbReference type="Gene3D" id="3.30.1490.20">
    <property type="entry name" value="ATP-grasp fold, A domain"/>
    <property type="match status" value="1"/>
</dbReference>
<dbReference type="FunFam" id="3.40.50.20:FF:000002">
    <property type="entry name" value="Carbamoyl-phosphate synthase large chain"/>
    <property type="match status" value="1"/>
</dbReference>
<dbReference type="EMBL" id="MJIE01000001">
    <property type="protein sequence ID" value="OLR56484.1"/>
    <property type="molecule type" value="Genomic_DNA"/>
</dbReference>
<evidence type="ECO:0000256" key="10">
    <source>
        <dbReference type="ARBA" id="ARBA00022840"/>
    </source>
</evidence>
<dbReference type="UniPathway" id="UPA00070">
    <property type="reaction ID" value="UER00115"/>
</dbReference>
<feature type="binding site" evidence="17">
    <location>
        <position position="242"/>
    </location>
    <ligand>
        <name>ATP</name>
        <dbReference type="ChEBI" id="CHEBI:30616"/>
        <label>1</label>
    </ligand>
</feature>
<feature type="binding site" evidence="17">
    <location>
        <position position="284"/>
    </location>
    <ligand>
        <name>Mg(2+)</name>
        <dbReference type="ChEBI" id="CHEBI:18420"/>
        <label>1</label>
    </ligand>
</feature>
<feature type="domain" description="ATP-grasp" evidence="18">
    <location>
        <begin position="133"/>
        <end position="327"/>
    </location>
</feature>
<dbReference type="InterPro" id="IPR005480">
    <property type="entry name" value="CPSase_lsu_oligo"/>
</dbReference>
<dbReference type="Proteomes" id="UP000187404">
    <property type="component" value="Unassembled WGS sequence"/>
</dbReference>
<dbReference type="PROSITE" id="PS00866">
    <property type="entry name" value="CPSASE_1"/>
    <property type="match status" value="2"/>
</dbReference>
<feature type="binding site" evidence="17">
    <location>
        <position position="778"/>
    </location>
    <ligand>
        <name>ATP</name>
        <dbReference type="ChEBI" id="CHEBI:30616"/>
        <label>2</label>
    </ligand>
</feature>
<comment type="cofactor">
    <cofactor evidence="1">
        <name>Mn(2+)</name>
        <dbReference type="ChEBI" id="CHEBI:29035"/>
    </cofactor>
</comment>
<protein>
    <recommendedName>
        <fullName evidence="17">Carbamoyl phosphate synthase large chain</fullName>
        <ecNumber evidence="17">6.3.4.16</ecNumber>
        <ecNumber evidence="17">6.3.5.5</ecNumber>
    </recommendedName>
    <alternativeName>
        <fullName evidence="17">Carbamoyl phosphate synthetase ammonia chain</fullName>
    </alternativeName>
</protein>
<comment type="catalytic activity">
    <reaction evidence="15 17">
        <text>hydrogencarbonate + L-glutamine + 2 ATP + H2O = carbamoyl phosphate + L-glutamate + 2 ADP + phosphate + 2 H(+)</text>
        <dbReference type="Rhea" id="RHEA:18633"/>
        <dbReference type="ChEBI" id="CHEBI:15377"/>
        <dbReference type="ChEBI" id="CHEBI:15378"/>
        <dbReference type="ChEBI" id="CHEBI:17544"/>
        <dbReference type="ChEBI" id="CHEBI:29985"/>
        <dbReference type="ChEBI" id="CHEBI:30616"/>
        <dbReference type="ChEBI" id="CHEBI:43474"/>
        <dbReference type="ChEBI" id="CHEBI:58228"/>
        <dbReference type="ChEBI" id="CHEBI:58359"/>
        <dbReference type="ChEBI" id="CHEBI:456216"/>
        <dbReference type="EC" id="6.3.5.5"/>
    </reaction>
</comment>
<dbReference type="SUPFAM" id="SSF52335">
    <property type="entry name" value="Methylglyoxal synthase-like"/>
    <property type="match status" value="1"/>
</dbReference>
<keyword evidence="8 17" id="KW-0677">Repeat</keyword>
<dbReference type="PROSITE" id="PS00867">
    <property type="entry name" value="CPSASE_2"/>
    <property type="match status" value="2"/>
</dbReference>
<feature type="binding site" evidence="17">
    <location>
        <position position="833"/>
    </location>
    <ligand>
        <name>Mn(2+)</name>
        <dbReference type="ChEBI" id="CHEBI:29035"/>
        <label>3</label>
    </ligand>
</feature>
<evidence type="ECO:0000313" key="20">
    <source>
        <dbReference type="EMBL" id="OLR56484.1"/>
    </source>
</evidence>
<keyword evidence="5 17" id="KW-0436">Ligase</keyword>
<keyword evidence="9 17" id="KW-0547">Nucleotide-binding</keyword>
<evidence type="ECO:0000256" key="9">
    <source>
        <dbReference type="ARBA" id="ARBA00022741"/>
    </source>
</evidence>
<evidence type="ECO:0000259" key="18">
    <source>
        <dbReference type="PROSITE" id="PS50975"/>
    </source>
</evidence>
<dbReference type="GO" id="GO:0006526">
    <property type="term" value="P:L-arginine biosynthetic process"/>
    <property type="evidence" value="ECO:0007669"/>
    <property type="project" value="UniProtKB-UniRule"/>
</dbReference>
<comment type="caution">
    <text evidence="17">Lacks conserved residue(s) required for the propagation of feature annotation.</text>
</comment>
<evidence type="ECO:0000256" key="4">
    <source>
        <dbReference type="ARBA" id="ARBA00022571"/>
    </source>
</evidence>
<dbReference type="FunFam" id="3.30.470.20:FF:000001">
    <property type="entry name" value="Carbamoyl-phosphate synthase large chain"/>
    <property type="match status" value="1"/>
</dbReference>
<evidence type="ECO:0000256" key="13">
    <source>
        <dbReference type="ARBA" id="ARBA00023211"/>
    </source>
</evidence>
<feature type="binding site" evidence="17">
    <location>
        <position position="708"/>
    </location>
    <ligand>
        <name>ATP</name>
        <dbReference type="ChEBI" id="CHEBI:30616"/>
        <label>2</label>
    </ligand>
</feature>
<keyword evidence="10 17" id="KW-0067">ATP-binding</keyword>
<feature type="binding site" evidence="17">
    <location>
        <position position="821"/>
    </location>
    <ligand>
        <name>Mn(2+)</name>
        <dbReference type="ChEBI" id="CHEBI:29035"/>
        <label>3</label>
    </ligand>
</feature>
<dbReference type="Pfam" id="PF02787">
    <property type="entry name" value="CPSase_L_D3"/>
    <property type="match status" value="1"/>
</dbReference>
<feature type="binding site" evidence="17">
    <location>
        <position position="169"/>
    </location>
    <ligand>
        <name>ATP</name>
        <dbReference type="ChEBI" id="CHEBI:30616"/>
        <label>1</label>
    </ligand>
</feature>
<evidence type="ECO:0000256" key="8">
    <source>
        <dbReference type="ARBA" id="ARBA00022737"/>
    </source>
</evidence>
<dbReference type="GO" id="GO:0046872">
    <property type="term" value="F:metal ion binding"/>
    <property type="evidence" value="ECO:0007669"/>
    <property type="project" value="UniProtKB-KW"/>
</dbReference>
<dbReference type="InterPro" id="IPR013815">
    <property type="entry name" value="ATP_grasp_subdomain_1"/>
</dbReference>
<dbReference type="Gene3D" id="3.30.470.20">
    <property type="entry name" value="ATP-grasp fold, B domain"/>
    <property type="match status" value="2"/>
</dbReference>
<dbReference type="InterPro" id="IPR058047">
    <property type="entry name" value="CPSase_preATP-grasp"/>
</dbReference>
<dbReference type="Gene3D" id="1.10.1030.10">
    <property type="entry name" value="Carbamoyl-phosphate synthetase, large subunit oligomerisation domain"/>
    <property type="match status" value="1"/>
</dbReference>
<feature type="binding site" evidence="17">
    <location>
        <position position="835"/>
    </location>
    <ligand>
        <name>Mg(2+)</name>
        <dbReference type="ChEBI" id="CHEBI:18420"/>
        <label>4</label>
    </ligand>
</feature>
<feature type="binding site" evidence="17">
    <location>
        <position position="821"/>
    </location>
    <ligand>
        <name>ATP</name>
        <dbReference type="ChEBI" id="CHEBI:30616"/>
        <label>2</label>
    </ligand>
</feature>
<evidence type="ECO:0000256" key="12">
    <source>
        <dbReference type="ARBA" id="ARBA00022975"/>
    </source>
</evidence>
<evidence type="ECO:0000256" key="6">
    <source>
        <dbReference type="ARBA" id="ARBA00022605"/>
    </source>
</evidence>
<feature type="binding site" evidence="17">
    <location>
        <position position="175"/>
    </location>
    <ligand>
        <name>ATP</name>
        <dbReference type="ChEBI" id="CHEBI:30616"/>
        <label>1</label>
    </ligand>
</feature>
<feature type="binding site" evidence="17">
    <location>
        <position position="241"/>
    </location>
    <ligand>
        <name>ATP</name>
        <dbReference type="ChEBI" id="CHEBI:30616"/>
        <label>1</label>
    </ligand>
</feature>
<feature type="binding site" evidence="17">
    <location>
        <position position="300"/>
    </location>
    <ligand>
        <name>Mg(2+)</name>
        <dbReference type="ChEBI" id="CHEBI:18420"/>
        <label>2</label>
    </ligand>
</feature>
<comment type="function">
    <text evidence="17">Large subunit of the glutamine-dependent carbamoyl phosphate synthetase (CPSase). CPSase catalyzes the formation of carbamoyl phosphate from the ammonia moiety of glutamine, carbonate, and phosphate donated by ATP, constituting the first step of 2 biosynthetic pathways, one leading to arginine and/or urea and the other to pyrimidine nucleotides. The large subunit (synthetase) binds the substrates ammonia (free or transferred from glutamine from the small subunit), hydrogencarbonate and ATP and carries out an ATP-coupled ligase reaction, activating hydrogencarbonate by forming carboxy phosphate which reacts with ammonia to form carbamoyl phosphate.</text>
</comment>
<comment type="similarity">
    <text evidence="3 17">Belongs to the CarB family.</text>
</comment>
<dbReference type="EC" id="6.3.5.5" evidence="17"/>
<feature type="binding site" evidence="17">
    <location>
        <position position="779"/>
    </location>
    <ligand>
        <name>ATP</name>
        <dbReference type="ChEBI" id="CHEBI:30616"/>
        <label>2</label>
    </ligand>
</feature>
<dbReference type="GO" id="GO:0004087">
    <property type="term" value="F:carbamoyl-phosphate synthase (ammonia) activity"/>
    <property type="evidence" value="ECO:0007669"/>
    <property type="project" value="UniProtKB-EC"/>
</dbReference>
<dbReference type="FunFam" id="1.10.1030.10:FF:000002">
    <property type="entry name" value="Carbamoyl-phosphate synthase large chain"/>
    <property type="match status" value="1"/>
</dbReference>
<keyword evidence="4 17" id="KW-0055">Arginine biosynthesis</keyword>
<dbReference type="GO" id="GO:0006541">
    <property type="term" value="P:glutamine metabolic process"/>
    <property type="evidence" value="ECO:0007669"/>
    <property type="project" value="TreeGrafter"/>
</dbReference>
<dbReference type="Pfam" id="PF02142">
    <property type="entry name" value="MGS"/>
    <property type="match status" value="1"/>
</dbReference>
<comment type="cofactor">
    <cofactor evidence="17">
        <name>Mg(2+)</name>
        <dbReference type="ChEBI" id="CHEBI:18420"/>
    </cofactor>
    <cofactor evidence="17">
        <name>Mn(2+)</name>
        <dbReference type="ChEBI" id="CHEBI:29035"/>
    </cofactor>
    <text evidence="17">Binds 4 Mg(2+) or Mn(2+) ions per subunit.</text>
</comment>
<evidence type="ECO:0000256" key="3">
    <source>
        <dbReference type="ARBA" id="ARBA00009799"/>
    </source>
</evidence>
<feature type="binding site" evidence="17">
    <location>
        <position position="284"/>
    </location>
    <ligand>
        <name>ATP</name>
        <dbReference type="ChEBI" id="CHEBI:30616"/>
        <label>1</label>
    </ligand>
</feature>
<feature type="binding site" evidence="17">
    <location>
        <position position="298"/>
    </location>
    <ligand>
        <name>Mn(2+)</name>
        <dbReference type="ChEBI" id="CHEBI:29035"/>
        <label>1</label>
    </ligand>
</feature>
<dbReference type="Gene3D" id="3.40.50.20">
    <property type="match status" value="2"/>
</dbReference>
<dbReference type="SMART" id="SM01096">
    <property type="entry name" value="CPSase_L_D3"/>
    <property type="match status" value="1"/>
</dbReference>
<feature type="binding site" evidence="17">
    <location>
        <position position="780"/>
    </location>
    <ligand>
        <name>ATP</name>
        <dbReference type="ChEBI" id="CHEBI:30616"/>
        <label>2</label>
    </ligand>
</feature>
<dbReference type="PRINTS" id="PR00098">
    <property type="entry name" value="CPSASE"/>
</dbReference>
<evidence type="ECO:0000256" key="2">
    <source>
        <dbReference type="ARBA" id="ARBA00005077"/>
    </source>
</evidence>
<feature type="binding site" evidence="17">
    <location>
        <position position="298"/>
    </location>
    <ligand>
        <name>ATP</name>
        <dbReference type="ChEBI" id="CHEBI:30616"/>
        <label>1</label>
    </ligand>
</feature>
<dbReference type="UniPathway" id="UPA00068">
    <property type="reaction ID" value="UER00171"/>
</dbReference>
<dbReference type="Pfam" id="PF25596">
    <property type="entry name" value="CPSase_L_D1"/>
    <property type="match status" value="2"/>
</dbReference>
<name>A0A1Q9JJY9_9FIRM</name>
<dbReference type="SMART" id="SM00851">
    <property type="entry name" value="MGS"/>
    <property type="match status" value="1"/>
</dbReference>
<evidence type="ECO:0000256" key="7">
    <source>
        <dbReference type="ARBA" id="ARBA00022723"/>
    </source>
</evidence>
<dbReference type="NCBIfam" id="NF003671">
    <property type="entry name" value="PRK05294.1"/>
    <property type="match status" value="1"/>
</dbReference>
<dbReference type="InterPro" id="IPR005479">
    <property type="entry name" value="CPAse_ATP-bd"/>
</dbReference>
<dbReference type="Gene3D" id="3.40.50.1380">
    <property type="entry name" value="Methylglyoxal synthase-like domain"/>
    <property type="match status" value="1"/>
</dbReference>
<feature type="binding site" evidence="17">
    <location>
        <position position="821"/>
    </location>
    <ligand>
        <name>Mg(2+)</name>
        <dbReference type="ChEBI" id="CHEBI:18420"/>
        <label>3</label>
    </ligand>
</feature>
<comment type="subunit">
    <text evidence="17">Composed of two chains; the small (or glutamine) chain promotes the hydrolysis of glutamine to ammonia, which is used by the large (or ammonia) chain to synthesize carbamoyl phosphate. Tetramer of heterodimers (alpha,beta)4.</text>
</comment>
<dbReference type="InterPro" id="IPR011761">
    <property type="entry name" value="ATP-grasp"/>
</dbReference>
<feature type="binding site" evidence="17">
    <location>
        <position position="833"/>
    </location>
    <ligand>
        <name>Mn(2+)</name>
        <dbReference type="ChEBI" id="CHEBI:29035"/>
        <label>4</label>
    </ligand>
</feature>
<feature type="domain" description="ATP-grasp" evidence="18">
    <location>
        <begin position="672"/>
        <end position="862"/>
    </location>
</feature>
<feature type="region of interest" description="Carbamoyl phosphate synthetic domain" evidence="17">
    <location>
        <begin position="548"/>
        <end position="930"/>
    </location>
</feature>
<comment type="pathway">
    <text evidence="2 17">Amino-acid biosynthesis; L-arginine biosynthesis; carbamoyl phosphate from bicarbonate: step 1/1.</text>
</comment>
<dbReference type="HAMAP" id="MF_01210_B">
    <property type="entry name" value="CPSase_L_chain_B"/>
    <property type="match status" value="1"/>
</dbReference>
<evidence type="ECO:0000256" key="14">
    <source>
        <dbReference type="ARBA" id="ARBA00047359"/>
    </source>
</evidence>
<dbReference type="InterPro" id="IPR011607">
    <property type="entry name" value="MGS-like_dom"/>
</dbReference>
<comment type="caution">
    <text evidence="20">The sequence shown here is derived from an EMBL/GenBank/DDBJ whole genome shotgun (WGS) entry which is preliminary data.</text>
</comment>
<dbReference type="STRING" id="1261640.BHK98_10625"/>
<dbReference type="Pfam" id="PF02786">
    <property type="entry name" value="CPSase_L_D2"/>
    <property type="match status" value="2"/>
</dbReference>
<evidence type="ECO:0000256" key="15">
    <source>
        <dbReference type="ARBA" id="ARBA00048816"/>
    </source>
</evidence>
<feature type="binding site" evidence="17">
    <location>
        <position position="129"/>
    </location>
    <ligand>
        <name>ATP</name>
        <dbReference type="ChEBI" id="CHEBI:30616"/>
        <label>1</label>
    </ligand>
</feature>
<dbReference type="GO" id="GO:0005737">
    <property type="term" value="C:cytoplasm"/>
    <property type="evidence" value="ECO:0007669"/>
    <property type="project" value="TreeGrafter"/>
</dbReference>
<feature type="domain" description="MGS-like" evidence="19">
    <location>
        <begin position="931"/>
        <end position="1059"/>
    </location>
</feature>
<evidence type="ECO:0000256" key="5">
    <source>
        <dbReference type="ARBA" id="ARBA00022598"/>
    </source>
</evidence>
<keyword evidence="6 17" id="KW-0028">Amino-acid biosynthesis</keyword>
<feature type="binding site" evidence="17">
    <location>
        <position position="176"/>
    </location>
    <ligand>
        <name>ATP</name>
        <dbReference type="ChEBI" id="CHEBI:30616"/>
        <label>1</label>
    </ligand>
</feature>
<feature type="binding site" evidence="17">
    <location>
        <position position="753"/>
    </location>
    <ligand>
        <name>ATP</name>
        <dbReference type="ChEBI" id="CHEBI:30616"/>
        <label>2</label>
    </ligand>
</feature>
<evidence type="ECO:0000256" key="17">
    <source>
        <dbReference type="HAMAP-Rule" id="MF_01210"/>
    </source>
</evidence>
<feature type="binding site" evidence="17">
    <location>
        <position position="208"/>
    </location>
    <ligand>
        <name>ATP</name>
        <dbReference type="ChEBI" id="CHEBI:30616"/>
        <label>1</label>
    </ligand>
</feature>
<feature type="binding site" evidence="17">
    <location>
        <position position="300"/>
    </location>
    <ligand>
        <name>Mn(2+)</name>
        <dbReference type="ChEBI" id="CHEBI:29035"/>
        <label>2</label>
    </ligand>
</feature>
<comment type="catalytic activity">
    <reaction evidence="14 17">
        <text>hydrogencarbonate + NH4(+) + 2 ATP = carbamoyl phosphate + 2 ADP + phosphate + 2 H(+)</text>
        <dbReference type="Rhea" id="RHEA:18029"/>
        <dbReference type="ChEBI" id="CHEBI:15378"/>
        <dbReference type="ChEBI" id="CHEBI:17544"/>
        <dbReference type="ChEBI" id="CHEBI:28938"/>
        <dbReference type="ChEBI" id="CHEBI:30616"/>
        <dbReference type="ChEBI" id="CHEBI:43474"/>
        <dbReference type="ChEBI" id="CHEBI:58228"/>
        <dbReference type="ChEBI" id="CHEBI:456216"/>
        <dbReference type="EC" id="6.3.4.16"/>
    </reaction>
</comment>
<evidence type="ECO:0000256" key="1">
    <source>
        <dbReference type="ARBA" id="ARBA00001936"/>
    </source>
</evidence>
<feature type="binding site" evidence="17">
    <location>
        <position position="284"/>
    </location>
    <ligand>
        <name>Mn(2+)</name>
        <dbReference type="ChEBI" id="CHEBI:29035"/>
        <label>1</label>
    </ligand>
</feature>
<evidence type="ECO:0000256" key="11">
    <source>
        <dbReference type="ARBA" id="ARBA00022842"/>
    </source>
</evidence>
<keyword evidence="12 17" id="KW-0665">Pyrimidine biosynthesis</keyword>
<comment type="function">
    <text evidence="16">Small subunit of the glutamine-dependent carbamoyl phosphate synthetase (CPSase). CPSase catalyzes the formation of carbamoyl phosphate from the ammonia moiety of glutamine, carbonate, and phosphate donated by ATP, constituting the first step of the biosynthetic pathway leading to pyrimidine nucleotides. The large subunit (synthetase) binds the substrates ammonia (free or transferred from glutamine from the small subunit), hydrogencarbonate and ATP and carries out an ATP-coupled ligase reaction, activating hydrogencarbonate by forming carboxy phosphate which reacts with ammonia to form carbamoyl phosphate.</text>
</comment>
<feature type="binding site" evidence="17">
    <location>
        <position position="298"/>
    </location>
    <ligand>
        <name>Mg(2+)</name>
        <dbReference type="ChEBI" id="CHEBI:18420"/>
        <label>1</label>
    </ligand>
</feature>